<reference evidence="1" key="2">
    <citation type="submission" date="2016-06" db="EMBL/GenBank/DDBJ databases">
        <title>The genome of a short-lived fish provides insights into sex chromosome evolution and the genetic control of aging.</title>
        <authorList>
            <person name="Reichwald K."/>
            <person name="Felder M."/>
            <person name="Petzold A."/>
            <person name="Koch P."/>
            <person name="Groth M."/>
            <person name="Platzer M."/>
        </authorList>
    </citation>
    <scope>NUCLEOTIDE SEQUENCE</scope>
    <source>
        <tissue evidence="1">Brain</tissue>
    </source>
</reference>
<dbReference type="AlphaFoldDB" id="A0A1A7YMT4"/>
<keyword evidence="1" id="KW-0808">Transferase</keyword>
<protein>
    <submittedName>
        <fullName evidence="1">Rna-directed dna polymerase from mobile element jockey-like protein</fullName>
    </submittedName>
</protein>
<keyword evidence="1" id="KW-0548">Nucleotidyltransferase</keyword>
<sequence length="71" mass="7979">PKLGPNSSTGQKSFLHLKKPLMGLSMERFPLGVFSEDMRLDLLILFLGFLSHMGVSRVQRNLVSEGLFVLF</sequence>
<evidence type="ECO:0000313" key="1">
    <source>
        <dbReference type="EMBL" id="SBP31454.1"/>
    </source>
</evidence>
<proteinExistence type="predicted"/>
<keyword evidence="1" id="KW-0695">RNA-directed DNA polymerase</keyword>
<feature type="non-terminal residue" evidence="1">
    <location>
        <position position="71"/>
    </location>
</feature>
<gene>
    <name evidence="1" type="primary">Nfu_g_1_019525</name>
</gene>
<organism evidence="1">
    <name type="scientific">Iconisemion striatum</name>
    <dbReference type="NCBI Taxonomy" id="60296"/>
    <lineage>
        <taxon>Eukaryota</taxon>
        <taxon>Metazoa</taxon>
        <taxon>Chordata</taxon>
        <taxon>Craniata</taxon>
        <taxon>Vertebrata</taxon>
        <taxon>Euteleostomi</taxon>
        <taxon>Actinopterygii</taxon>
        <taxon>Neopterygii</taxon>
        <taxon>Teleostei</taxon>
        <taxon>Neoteleostei</taxon>
        <taxon>Acanthomorphata</taxon>
        <taxon>Ovalentaria</taxon>
        <taxon>Atherinomorphae</taxon>
        <taxon>Cyprinodontiformes</taxon>
        <taxon>Nothobranchiidae</taxon>
        <taxon>Iconisemion</taxon>
    </lineage>
</organism>
<accession>A0A1A7YMT4</accession>
<feature type="non-terminal residue" evidence="1">
    <location>
        <position position="1"/>
    </location>
</feature>
<dbReference type="GO" id="GO:0003964">
    <property type="term" value="F:RNA-directed DNA polymerase activity"/>
    <property type="evidence" value="ECO:0007669"/>
    <property type="project" value="UniProtKB-KW"/>
</dbReference>
<dbReference type="EMBL" id="HADX01009222">
    <property type="protein sequence ID" value="SBP31454.1"/>
    <property type="molecule type" value="Transcribed_RNA"/>
</dbReference>
<name>A0A1A7YMT4_9TELE</name>
<reference evidence="1" key="1">
    <citation type="submission" date="2016-05" db="EMBL/GenBank/DDBJ databases">
        <authorList>
            <person name="Lavstsen T."/>
            <person name="Jespersen J.S."/>
        </authorList>
    </citation>
    <scope>NUCLEOTIDE SEQUENCE</scope>
    <source>
        <tissue evidence="1">Brain</tissue>
    </source>
</reference>